<comment type="caution">
    <text evidence="2">The sequence shown here is derived from an EMBL/GenBank/DDBJ whole genome shotgun (WGS) entry which is preliminary data.</text>
</comment>
<accession>A0ABP8IIC3</accession>
<organism evidence="2 3">
    <name type="scientific">Variovorax defluvii</name>
    <dbReference type="NCBI Taxonomy" id="913761"/>
    <lineage>
        <taxon>Bacteria</taxon>
        <taxon>Pseudomonadati</taxon>
        <taxon>Pseudomonadota</taxon>
        <taxon>Betaproteobacteria</taxon>
        <taxon>Burkholderiales</taxon>
        <taxon>Comamonadaceae</taxon>
        <taxon>Variovorax</taxon>
    </lineage>
</organism>
<dbReference type="RefSeq" id="WP_345542091.1">
    <property type="nucleotide sequence ID" value="NZ_BAABGJ010000081.1"/>
</dbReference>
<evidence type="ECO:0000313" key="2">
    <source>
        <dbReference type="EMBL" id="GAA4359504.1"/>
    </source>
</evidence>
<reference evidence="3" key="1">
    <citation type="journal article" date="2019" name="Int. J. Syst. Evol. Microbiol.">
        <title>The Global Catalogue of Microorganisms (GCM) 10K type strain sequencing project: providing services to taxonomists for standard genome sequencing and annotation.</title>
        <authorList>
            <consortium name="The Broad Institute Genomics Platform"/>
            <consortium name="The Broad Institute Genome Sequencing Center for Infectious Disease"/>
            <person name="Wu L."/>
            <person name="Ma J."/>
        </authorList>
    </citation>
    <scope>NUCLEOTIDE SEQUENCE [LARGE SCALE GENOMIC DNA]</scope>
    <source>
        <strain evidence="3">JCM 17804</strain>
    </source>
</reference>
<gene>
    <name evidence="2" type="ORF">GCM10023165_55690</name>
</gene>
<proteinExistence type="predicted"/>
<keyword evidence="3" id="KW-1185">Reference proteome</keyword>
<name>A0ABP8IIC3_9BURK</name>
<dbReference type="Pfam" id="PF13681">
    <property type="entry name" value="PilX"/>
    <property type="match status" value="1"/>
</dbReference>
<dbReference type="EMBL" id="BAABGJ010000081">
    <property type="protein sequence ID" value="GAA4359504.1"/>
    <property type="molecule type" value="Genomic_DNA"/>
</dbReference>
<dbReference type="InterPro" id="IPR025205">
    <property type="entry name" value="PilX/PilW_C"/>
</dbReference>
<sequence length="207" mass="22473">MKRSQTTGRQRGVSLVIVLIFLVILSSVSAFAIRRVLSGEGVARNLLDVEVARQAAEAALRDAERDIMLAGSVPGATCARGDDRPIKSAYGEPNFGTTCPRGQCRFGEQTPANYYAQSNFKAGTNPEPWWPGGAGWKATPPTNCTFTGAVPLGTFTGTAGVKGVSRQPEYLIEYMQRGDDVYFRNTARGWGLDPNTEVVLQSYFKRS</sequence>
<evidence type="ECO:0000313" key="3">
    <source>
        <dbReference type="Proteomes" id="UP001500975"/>
    </source>
</evidence>
<protein>
    <recommendedName>
        <fullName evidence="1">PilX/PilW C-terminal domain-containing protein</fullName>
    </recommendedName>
</protein>
<evidence type="ECO:0000259" key="1">
    <source>
        <dbReference type="Pfam" id="PF13681"/>
    </source>
</evidence>
<feature type="domain" description="PilX/PilW C-terminal" evidence="1">
    <location>
        <begin position="125"/>
        <end position="205"/>
    </location>
</feature>
<dbReference type="Proteomes" id="UP001500975">
    <property type="component" value="Unassembled WGS sequence"/>
</dbReference>